<dbReference type="Proteomes" id="UP001143328">
    <property type="component" value="Unassembled WGS sequence"/>
</dbReference>
<evidence type="ECO:0000256" key="1">
    <source>
        <dbReference type="SAM" id="MobiDB-lite"/>
    </source>
</evidence>
<evidence type="ECO:0000313" key="3">
    <source>
        <dbReference type="Proteomes" id="UP001143328"/>
    </source>
</evidence>
<comment type="caution">
    <text evidence="2">The sequence shown here is derived from an EMBL/GenBank/DDBJ whole genome shotgun (WGS) entry which is preliminary data.</text>
</comment>
<reference evidence="2" key="2">
    <citation type="submission" date="2023-01" db="EMBL/GenBank/DDBJ databases">
        <authorList>
            <person name="Sun Q."/>
            <person name="Evtushenko L."/>
        </authorList>
    </citation>
    <scope>NUCLEOTIDE SEQUENCE</scope>
    <source>
        <strain evidence="2">VKM B-2935</strain>
    </source>
</reference>
<dbReference type="EMBL" id="BSFN01000001">
    <property type="protein sequence ID" value="GLK87468.1"/>
    <property type="molecule type" value="Genomic_DNA"/>
</dbReference>
<dbReference type="InterPro" id="IPR058510">
    <property type="entry name" value="DUF8197"/>
</dbReference>
<feature type="region of interest" description="Disordered" evidence="1">
    <location>
        <begin position="1"/>
        <end position="27"/>
    </location>
</feature>
<evidence type="ECO:0000313" key="2">
    <source>
        <dbReference type="EMBL" id="GLK87468.1"/>
    </source>
</evidence>
<dbReference type="AlphaFoldDB" id="A0A9W6K3A7"/>
<name>A0A9W6K3A7_9PSED</name>
<keyword evidence="3" id="KW-1185">Reference proteome</keyword>
<accession>A0A9W6K3A7</accession>
<dbReference type="RefSeq" id="WP_271193719.1">
    <property type="nucleotide sequence ID" value="NZ_BSFN01000001.1"/>
</dbReference>
<protein>
    <submittedName>
        <fullName evidence="2">Uncharacterized protein</fullName>
    </submittedName>
</protein>
<gene>
    <name evidence="2" type="ORF">GCM10017655_05300</name>
</gene>
<dbReference type="Pfam" id="PF26620">
    <property type="entry name" value="DUF8197"/>
    <property type="match status" value="1"/>
</dbReference>
<feature type="compositionally biased region" description="Basic and acidic residues" evidence="1">
    <location>
        <begin position="1"/>
        <end position="10"/>
    </location>
</feature>
<reference evidence="2" key="1">
    <citation type="journal article" date="2014" name="Int. J. Syst. Evol. Microbiol.">
        <title>Complete genome sequence of Corynebacterium casei LMG S-19264T (=DSM 44701T), isolated from a smear-ripened cheese.</title>
        <authorList>
            <consortium name="US DOE Joint Genome Institute (JGI-PGF)"/>
            <person name="Walter F."/>
            <person name="Albersmeier A."/>
            <person name="Kalinowski J."/>
            <person name="Ruckert C."/>
        </authorList>
    </citation>
    <scope>NUCLEOTIDE SEQUENCE</scope>
    <source>
        <strain evidence="2">VKM B-2935</strain>
    </source>
</reference>
<dbReference type="NCBIfam" id="NF046101">
    <property type="entry name" value="PA3496_fam"/>
    <property type="match status" value="1"/>
</dbReference>
<proteinExistence type="predicted"/>
<organism evidence="2 3">
    <name type="scientific">Pseudomonas turukhanskensis</name>
    <dbReference type="NCBI Taxonomy" id="1806536"/>
    <lineage>
        <taxon>Bacteria</taxon>
        <taxon>Pseudomonadati</taxon>
        <taxon>Pseudomonadota</taxon>
        <taxon>Gammaproteobacteria</taxon>
        <taxon>Pseudomonadales</taxon>
        <taxon>Pseudomonadaceae</taxon>
        <taxon>Pseudomonas</taxon>
    </lineage>
</organism>
<sequence>MTRYLDEAKPYENSASKTKRQQEDQRRMAYRRAIEDFTEERRLQLELADFPDLIAANFAAASQAPRRSGPPSH</sequence>
<dbReference type="InterPro" id="IPR058059">
    <property type="entry name" value="PA3496-like"/>
</dbReference>